<dbReference type="VEuPathDB" id="FungiDB:CND01920"/>
<dbReference type="Gene3D" id="3.30.200.20">
    <property type="entry name" value="Phosphorylase Kinase, domain 1"/>
    <property type="match status" value="1"/>
</dbReference>
<dbReference type="GO" id="GO:0005634">
    <property type="term" value="C:nucleus"/>
    <property type="evidence" value="ECO:0000318"/>
    <property type="project" value="GO_Central"/>
</dbReference>
<evidence type="ECO:0000259" key="7">
    <source>
        <dbReference type="PROSITE" id="PS50011"/>
    </source>
</evidence>
<feature type="region of interest" description="Disordered" evidence="6">
    <location>
        <begin position="924"/>
        <end position="945"/>
    </location>
</feature>
<keyword evidence="4" id="KW-0418">Kinase</keyword>
<sequence length="945" mass="104348">MPRTEETQYPGAGTLYVYSASPHRGISPSRSNKRRQSPSAWATIPTKWEDIVTIKEEPVTMATPDSLLQNGIAEFTYLPYSSEGVLGRGKFSTVYKVTGSDGNYHALKHTPLYPHHPLISARLLREPTLLAELPRHPCLIGVEGWVRTEGHFYLVEEYATNHVPLPTHPLPITPSRAAYILDQLVSCVRDTLHEKGRVCHRDLKGDNILVDADSGDIIILDLGLATRFSMSQPKLSTCCGSPAFHSPEIVMALSRPPGEITYYGPELDIWCIALTLLSLLLQVRFPLGPKHTSPYVMRERAMDRLQELDELYPRHSPWRPRPLSRSARMNGYDRANTQDTDVDFEKHEWRRVRKAMDDFLDIDGVRRMEKFRAYEIGDKTRQKVASYEVKEVEKKFKLINFIPTEVKYTLPIFLEEEEIIKKKTGVISFSNPLGESERRVKSYIKYLLRSAGILYHVLPPQQISNSATMPTPPQSSDPSSSPSFILQIVVPLPNQPSSTASSTAPLSPSSLTGWFPSIFSFRQGLNKPSGASPAGRSVSVPPIKKSHSPSPVLLGDKAGSNRRDKLLRCYIKVEFENNQRSPLSDRDRRSRASSETFISLREGLDLTTLHQVSLSSTNSTSTSATPAQSNSTVHTTPRPAHPQRSASACRHPQARPHPRRAASLAPASKDALSTHRTNAAVGMMNMTVPPSPLSRNVSLGSSPSDSETPASRIFNRPPSRASSISRKASGARPSLLLSHAHSSFTLPNQYPARLSSIESKIHIHLSDQRAYSVLVKALDIKHDGALGMHHGVGDPALSPMSVRRPSLAPSVTEGVEIPNGGLEEELELEPERGRARSKDDGSSLLFGYRNGNVPSPLSPISTSTKLPLATTTIIDALTPVDIRLEGNANRGHRPRDHFEKRAPRDTSRGRGLLNMLFGKSGDIKVSRSSSVPPLASGEIMTPPLW</sequence>
<dbReference type="SMART" id="SM00220">
    <property type="entry name" value="S_TKc"/>
    <property type="match status" value="1"/>
</dbReference>
<gene>
    <name evidence="8" type="ordered locus">CND01920</name>
</gene>
<dbReference type="EMBL" id="AE017344">
    <property type="protein sequence ID" value="AAW43158.1"/>
    <property type="molecule type" value="Genomic_DNA"/>
</dbReference>
<dbReference type="InParanoid" id="Q5KIS5"/>
<dbReference type="GO" id="GO:0009931">
    <property type="term" value="F:calcium-dependent protein serine/threonine kinase activity"/>
    <property type="evidence" value="ECO:0000318"/>
    <property type="project" value="GO_Central"/>
</dbReference>
<keyword evidence="3" id="KW-0547">Nucleotide-binding</keyword>
<dbReference type="PROSITE" id="PS50011">
    <property type="entry name" value="PROTEIN_KINASE_DOM"/>
    <property type="match status" value="1"/>
</dbReference>
<dbReference type="AlphaFoldDB" id="Q5KIS5"/>
<dbReference type="eggNOG" id="KOG0586">
    <property type="taxonomic scope" value="Eukaryota"/>
</dbReference>
<dbReference type="OrthoDB" id="5396786at2759"/>
<keyword evidence="1" id="KW-0723">Serine/threonine-protein kinase</keyword>
<protein>
    <recommendedName>
        <fullName evidence="7">Protein kinase domain-containing protein</fullName>
    </recommendedName>
</protein>
<feature type="domain" description="Protein kinase" evidence="7">
    <location>
        <begin position="80"/>
        <end position="350"/>
    </location>
</feature>
<accession>Q5KIS5</accession>
<dbReference type="GeneID" id="3257260"/>
<proteinExistence type="predicted"/>
<evidence type="ECO:0000256" key="5">
    <source>
        <dbReference type="ARBA" id="ARBA00022840"/>
    </source>
</evidence>
<evidence type="ECO:0000256" key="2">
    <source>
        <dbReference type="ARBA" id="ARBA00022679"/>
    </source>
</evidence>
<dbReference type="GO" id="GO:0004683">
    <property type="term" value="F:calcium/calmodulin-dependent protein kinase activity"/>
    <property type="evidence" value="ECO:0000318"/>
    <property type="project" value="GO_Central"/>
</dbReference>
<dbReference type="KEGG" id="cne:CND01920"/>
<dbReference type="Gene3D" id="1.10.510.10">
    <property type="entry name" value="Transferase(Phosphotransferase) domain 1"/>
    <property type="match status" value="1"/>
</dbReference>
<reference evidence="8 9" key="1">
    <citation type="journal article" date="2005" name="Science">
        <title>The genome of the basidiomycetous yeast and human pathogen Cryptococcus neoformans.</title>
        <authorList>
            <person name="Loftus B.J."/>
            <person name="Fung E."/>
            <person name="Roncaglia P."/>
            <person name="Rowley D."/>
            <person name="Amedeo P."/>
            <person name="Bruno D."/>
            <person name="Vamathevan J."/>
            <person name="Miranda M."/>
            <person name="Anderson I.J."/>
            <person name="Fraser J.A."/>
            <person name="Allen J.E."/>
            <person name="Bosdet I.E."/>
            <person name="Brent M.R."/>
            <person name="Chiu R."/>
            <person name="Doering T.L."/>
            <person name="Donlin M.J."/>
            <person name="D'Souza C.A."/>
            <person name="Fox D.S."/>
            <person name="Grinberg V."/>
            <person name="Fu J."/>
            <person name="Fukushima M."/>
            <person name="Haas B.J."/>
            <person name="Huang J.C."/>
            <person name="Janbon G."/>
            <person name="Jones S.J."/>
            <person name="Koo H.L."/>
            <person name="Krzywinski M.I."/>
            <person name="Kwon-Chung J.K."/>
            <person name="Lengeler K.B."/>
            <person name="Maiti R."/>
            <person name="Marra M.A."/>
            <person name="Marra R.E."/>
            <person name="Mathewson C.A."/>
            <person name="Mitchell T.G."/>
            <person name="Pertea M."/>
            <person name="Riggs F.R."/>
            <person name="Salzberg S.L."/>
            <person name="Schein J.E."/>
            <person name="Shvartsbeyn A."/>
            <person name="Shin H."/>
            <person name="Shumway M."/>
            <person name="Specht C.A."/>
            <person name="Suh B.B."/>
            <person name="Tenney A."/>
            <person name="Utterback T.R."/>
            <person name="Wickes B.L."/>
            <person name="Wortman J.R."/>
            <person name="Wye N.H."/>
            <person name="Kronstad J.W."/>
            <person name="Lodge J.K."/>
            <person name="Heitman J."/>
            <person name="Davis R.W."/>
            <person name="Fraser C.M."/>
            <person name="Hyman R.W."/>
        </authorList>
    </citation>
    <scope>NUCLEOTIDE SEQUENCE [LARGE SCALE GENOMIC DNA]</scope>
    <source>
        <strain evidence="9">JEC21 / ATCC MYA-565</strain>
    </source>
</reference>
<evidence type="ECO:0000256" key="3">
    <source>
        <dbReference type="ARBA" id="ARBA00022741"/>
    </source>
</evidence>
<dbReference type="GO" id="GO:0005516">
    <property type="term" value="F:calmodulin binding"/>
    <property type="evidence" value="ECO:0000318"/>
    <property type="project" value="GO_Central"/>
</dbReference>
<dbReference type="GO" id="GO:0005737">
    <property type="term" value="C:cytoplasm"/>
    <property type="evidence" value="ECO:0000318"/>
    <property type="project" value="GO_Central"/>
</dbReference>
<feature type="region of interest" description="Disordered" evidence="6">
    <location>
        <begin position="886"/>
        <end position="911"/>
    </location>
</feature>
<evidence type="ECO:0000256" key="4">
    <source>
        <dbReference type="ARBA" id="ARBA00022777"/>
    </source>
</evidence>
<dbReference type="PANTHER" id="PTHR24345">
    <property type="entry name" value="SERINE/THREONINE-PROTEIN KINASE PLK"/>
    <property type="match status" value="1"/>
</dbReference>
<feature type="region of interest" description="Disordered" evidence="6">
    <location>
        <begin position="615"/>
        <end position="672"/>
    </location>
</feature>
<feature type="region of interest" description="Disordered" evidence="6">
    <location>
        <begin position="21"/>
        <end position="40"/>
    </location>
</feature>
<keyword evidence="2" id="KW-0808">Transferase</keyword>
<evidence type="ECO:0000313" key="8">
    <source>
        <dbReference type="EMBL" id="AAW43158.1"/>
    </source>
</evidence>
<dbReference type="PaxDb" id="214684-Q5KIS5"/>
<dbReference type="CDD" id="cd00180">
    <property type="entry name" value="PKc"/>
    <property type="match status" value="1"/>
</dbReference>
<dbReference type="STRING" id="214684.Q5KIS5"/>
<dbReference type="InterPro" id="IPR008271">
    <property type="entry name" value="Ser/Thr_kinase_AS"/>
</dbReference>
<name>Q5KIS5_CRYD1</name>
<organism evidence="8 9">
    <name type="scientific">Cryptococcus deneoformans (strain JEC21 / ATCC MYA-565)</name>
    <name type="common">Cryptococcus neoformans var. neoformans serotype D</name>
    <dbReference type="NCBI Taxonomy" id="214684"/>
    <lineage>
        <taxon>Eukaryota</taxon>
        <taxon>Fungi</taxon>
        <taxon>Dikarya</taxon>
        <taxon>Basidiomycota</taxon>
        <taxon>Agaricomycotina</taxon>
        <taxon>Tremellomycetes</taxon>
        <taxon>Tremellales</taxon>
        <taxon>Cryptococcaceae</taxon>
        <taxon>Cryptococcus</taxon>
        <taxon>Cryptococcus neoformans species complex</taxon>
    </lineage>
</organism>
<feature type="region of interest" description="Disordered" evidence="6">
    <location>
        <begin position="526"/>
        <end position="559"/>
    </location>
</feature>
<keyword evidence="9" id="KW-1185">Reference proteome</keyword>
<feature type="region of interest" description="Disordered" evidence="6">
    <location>
        <begin position="684"/>
        <end position="727"/>
    </location>
</feature>
<keyword evidence="5" id="KW-0067">ATP-binding</keyword>
<evidence type="ECO:0000313" key="9">
    <source>
        <dbReference type="Proteomes" id="UP000002149"/>
    </source>
</evidence>
<evidence type="ECO:0000256" key="1">
    <source>
        <dbReference type="ARBA" id="ARBA00022527"/>
    </source>
</evidence>
<dbReference type="PROSITE" id="PS00108">
    <property type="entry name" value="PROTEIN_KINASE_ST"/>
    <property type="match status" value="1"/>
</dbReference>
<accession>Q55TL0</accession>
<dbReference type="Pfam" id="PF00069">
    <property type="entry name" value="Pkinase"/>
    <property type="match status" value="1"/>
</dbReference>
<dbReference type="GO" id="GO:0005524">
    <property type="term" value="F:ATP binding"/>
    <property type="evidence" value="ECO:0007669"/>
    <property type="project" value="UniProtKB-KW"/>
</dbReference>
<dbReference type="InterPro" id="IPR000719">
    <property type="entry name" value="Prot_kinase_dom"/>
</dbReference>
<dbReference type="InterPro" id="IPR011009">
    <property type="entry name" value="Kinase-like_dom_sf"/>
</dbReference>
<dbReference type="PANTHER" id="PTHR24345:SF0">
    <property type="entry name" value="CELL CYCLE SERINE_THREONINE-PROTEIN KINASE CDC5_MSD2"/>
    <property type="match status" value="1"/>
</dbReference>
<dbReference type="HOGENOM" id="CLU_311907_0_0_1"/>
<dbReference type="RefSeq" id="XP_570465.1">
    <property type="nucleotide sequence ID" value="XM_570465.2"/>
</dbReference>
<dbReference type="SUPFAM" id="SSF56112">
    <property type="entry name" value="Protein kinase-like (PK-like)"/>
    <property type="match status" value="1"/>
</dbReference>
<feature type="compositionally biased region" description="Low complexity" evidence="6">
    <location>
        <begin position="615"/>
        <end position="632"/>
    </location>
</feature>
<evidence type="ECO:0000256" key="6">
    <source>
        <dbReference type="SAM" id="MobiDB-lite"/>
    </source>
</evidence>
<dbReference type="Proteomes" id="UP000002149">
    <property type="component" value="Chromosome 4"/>
</dbReference>
<feature type="compositionally biased region" description="Basic and acidic residues" evidence="6">
    <location>
        <begin position="896"/>
        <end position="908"/>
    </location>
</feature>
<dbReference type="GO" id="GO:0035556">
    <property type="term" value="P:intracellular signal transduction"/>
    <property type="evidence" value="ECO:0000318"/>
    <property type="project" value="GO_Central"/>
</dbReference>
<feature type="compositionally biased region" description="Polar residues" evidence="6">
    <location>
        <begin position="693"/>
        <end position="709"/>
    </location>
</feature>